<keyword evidence="3" id="KW-1185">Reference proteome</keyword>
<keyword evidence="1" id="KW-0812">Transmembrane</keyword>
<dbReference type="OrthoDB" id="1839301at2759"/>
<evidence type="ECO:0000313" key="3">
    <source>
        <dbReference type="Proteomes" id="UP000250235"/>
    </source>
</evidence>
<evidence type="ECO:0000313" key="2">
    <source>
        <dbReference type="EMBL" id="KZV44000.1"/>
    </source>
</evidence>
<evidence type="ECO:0000256" key="1">
    <source>
        <dbReference type="SAM" id="Phobius"/>
    </source>
</evidence>
<dbReference type="AlphaFoldDB" id="A0A2Z7CAF2"/>
<accession>A0A2Z7CAF2</accession>
<sequence>MASSLISNIVQVNFDSVLGMEDEGMVAMFEALVSSGLSGFLGCSSAIYKAALVEFFQNATMRDDKVVNGLIDMGDVSKDLMFDARSDFSFDGQQIKTSCKKREMKFEVRLLNDILANTIMVKAGSFDAVTHEWFVLMAAIHGGRRLIVETDVADPVAIRSDDIAIEDTGRSIAVNDEDDNLDGAENEIARKMAYFTRLAITSEIAPFCIFLNISDLNIVLFFYFEEKADIEGIQMSPSVSSVPGVSTSSFGLVETTAFGLEKKTQLKLCRDTLVTVHQTLSSPIADGRLLRIGLLSVLGFNPMSLWGLYFFLYVVSGYHGFSAGRGVDPAGGAPGGGEPADDFIPTDVRFVSVGIRAVVLVGYYPAAWSSEFALPVFDWAVKMRIRPPELETSICDVKYHVSLSTGCVLGKWVCLVTLAMSLFDLQDVCIVIGSLATLDLPMIVDLIGIYLVERTILYANHDQLVLAGTFWKLSRSVRSDRRSEL</sequence>
<keyword evidence="1" id="KW-1133">Transmembrane helix</keyword>
<reference evidence="2 3" key="1">
    <citation type="journal article" date="2015" name="Proc. Natl. Acad. Sci. U.S.A.">
        <title>The resurrection genome of Boea hygrometrica: A blueprint for survival of dehydration.</title>
        <authorList>
            <person name="Xiao L."/>
            <person name="Yang G."/>
            <person name="Zhang L."/>
            <person name="Yang X."/>
            <person name="Zhao S."/>
            <person name="Ji Z."/>
            <person name="Zhou Q."/>
            <person name="Hu M."/>
            <person name="Wang Y."/>
            <person name="Chen M."/>
            <person name="Xu Y."/>
            <person name="Jin H."/>
            <person name="Xiao X."/>
            <person name="Hu G."/>
            <person name="Bao F."/>
            <person name="Hu Y."/>
            <person name="Wan P."/>
            <person name="Li L."/>
            <person name="Deng X."/>
            <person name="Kuang T."/>
            <person name="Xiang C."/>
            <person name="Zhu J.K."/>
            <person name="Oliver M.J."/>
            <person name="He Y."/>
        </authorList>
    </citation>
    <scope>NUCLEOTIDE SEQUENCE [LARGE SCALE GENOMIC DNA]</scope>
    <source>
        <strain evidence="3">cv. XS01</strain>
    </source>
</reference>
<name>A0A2Z7CAF2_9LAMI</name>
<feature type="transmembrane region" description="Helical" evidence="1">
    <location>
        <begin position="292"/>
        <end position="315"/>
    </location>
</feature>
<organism evidence="2 3">
    <name type="scientific">Dorcoceras hygrometricum</name>
    <dbReference type="NCBI Taxonomy" id="472368"/>
    <lineage>
        <taxon>Eukaryota</taxon>
        <taxon>Viridiplantae</taxon>
        <taxon>Streptophyta</taxon>
        <taxon>Embryophyta</taxon>
        <taxon>Tracheophyta</taxon>
        <taxon>Spermatophyta</taxon>
        <taxon>Magnoliopsida</taxon>
        <taxon>eudicotyledons</taxon>
        <taxon>Gunneridae</taxon>
        <taxon>Pentapetalae</taxon>
        <taxon>asterids</taxon>
        <taxon>lamiids</taxon>
        <taxon>Lamiales</taxon>
        <taxon>Gesneriaceae</taxon>
        <taxon>Didymocarpoideae</taxon>
        <taxon>Trichosporeae</taxon>
        <taxon>Loxocarpinae</taxon>
        <taxon>Dorcoceras</taxon>
    </lineage>
</organism>
<keyword evidence="1" id="KW-0472">Membrane</keyword>
<protein>
    <submittedName>
        <fullName evidence="2">Splicing factor 3B subunit 1</fullName>
    </submittedName>
</protein>
<gene>
    <name evidence="2" type="ORF">F511_13230</name>
</gene>
<dbReference type="Proteomes" id="UP000250235">
    <property type="component" value="Unassembled WGS sequence"/>
</dbReference>
<dbReference type="EMBL" id="KQ997551">
    <property type="protein sequence ID" value="KZV44000.1"/>
    <property type="molecule type" value="Genomic_DNA"/>
</dbReference>
<proteinExistence type="predicted"/>